<evidence type="ECO:0000313" key="5">
    <source>
        <dbReference type="Proteomes" id="UP000094764"/>
    </source>
</evidence>
<evidence type="ECO:0000256" key="1">
    <source>
        <dbReference type="ARBA" id="ARBA00009067"/>
    </source>
</evidence>
<comment type="similarity">
    <text evidence="1">Belongs to the UPF0177 family.</text>
</comment>
<dbReference type="STRING" id="903983.BCR23_08200"/>
<feature type="transmembrane region" description="Helical" evidence="2">
    <location>
        <begin position="107"/>
        <end position="128"/>
    </location>
</feature>
<feature type="transmembrane region" description="Helical" evidence="2">
    <location>
        <begin position="36"/>
        <end position="54"/>
    </location>
</feature>
<gene>
    <name evidence="4" type="ORF">BCR23_08200</name>
</gene>
<organism evidence="4 5">
    <name type="scientific">Enterococcus quebecensis</name>
    <dbReference type="NCBI Taxonomy" id="903983"/>
    <lineage>
        <taxon>Bacteria</taxon>
        <taxon>Bacillati</taxon>
        <taxon>Bacillota</taxon>
        <taxon>Bacilli</taxon>
        <taxon>Lactobacillales</taxon>
        <taxon>Enterococcaceae</taxon>
        <taxon>Enterococcus</taxon>
    </lineage>
</organism>
<dbReference type="AlphaFoldDB" id="A0A1E5GRU7"/>
<dbReference type="GO" id="GO:0080120">
    <property type="term" value="P:CAAX-box protein maturation"/>
    <property type="evidence" value="ECO:0007669"/>
    <property type="project" value="UniProtKB-ARBA"/>
</dbReference>
<dbReference type="InterPro" id="IPR003675">
    <property type="entry name" value="Rce1/LyrA-like_dom"/>
</dbReference>
<keyword evidence="2" id="KW-1133">Transmembrane helix</keyword>
<accession>A0A1E5GRU7</accession>
<feature type="domain" description="CAAX prenyl protease 2/Lysostaphin resistance protein A-like" evidence="3">
    <location>
        <begin position="107"/>
        <end position="199"/>
    </location>
</feature>
<dbReference type="GO" id="GO:0006508">
    <property type="term" value="P:proteolysis"/>
    <property type="evidence" value="ECO:0007669"/>
    <property type="project" value="UniProtKB-KW"/>
</dbReference>
<proteinExistence type="inferred from homology"/>
<dbReference type="Proteomes" id="UP000094764">
    <property type="component" value="Unassembled WGS sequence"/>
</dbReference>
<name>A0A1E5GRU7_9ENTE</name>
<dbReference type="GO" id="GO:0004175">
    <property type="term" value="F:endopeptidase activity"/>
    <property type="evidence" value="ECO:0007669"/>
    <property type="project" value="UniProtKB-ARBA"/>
</dbReference>
<comment type="caution">
    <text evidence="4">The sequence shown here is derived from an EMBL/GenBank/DDBJ whole genome shotgun (WGS) entry which is preliminary data.</text>
</comment>
<keyword evidence="4" id="KW-0378">Hydrolase</keyword>
<feature type="transmembrane region" description="Helical" evidence="2">
    <location>
        <begin position="188"/>
        <end position="208"/>
    </location>
</feature>
<sequence>MSEKKQGFSLAFGIILVGILYQLLPILFTVTPVLDFFSIFFNAVLAGSLSYLILKNEFIDWFKHFSFKWILIGIPTLFLTSLLFGNLWQLIAGTPPSANSVNDSLTWSYVVTHIPIMILGEELLSIPLLYSTWKKWNWKFWQASLFCSILFAVWHLTAYDFNLLQILVTIIPSRLVLNYLFKKSHSIWVTWLVHVAFDTLSFLPILLLR</sequence>
<keyword evidence="5" id="KW-1185">Reference proteome</keyword>
<dbReference type="OrthoDB" id="2924640at2"/>
<evidence type="ECO:0000256" key="2">
    <source>
        <dbReference type="SAM" id="Phobius"/>
    </source>
</evidence>
<dbReference type="PATRIC" id="fig|903983.4.peg.416"/>
<dbReference type="Pfam" id="PF02517">
    <property type="entry name" value="Rce1-like"/>
    <property type="match status" value="1"/>
</dbReference>
<protein>
    <submittedName>
        <fullName evidence="4">CAAX protease</fullName>
    </submittedName>
</protein>
<keyword evidence="2" id="KW-0812">Transmembrane</keyword>
<keyword evidence="4" id="KW-0645">Protease</keyword>
<dbReference type="EMBL" id="MIKB01000015">
    <property type="protein sequence ID" value="OEG15441.1"/>
    <property type="molecule type" value="Genomic_DNA"/>
</dbReference>
<feature type="transmembrane region" description="Helical" evidence="2">
    <location>
        <begin position="66"/>
        <end position="87"/>
    </location>
</feature>
<feature type="transmembrane region" description="Helical" evidence="2">
    <location>
        <begin position="7"/>
        <end position="30"/>
    </location>
</feature>
<dbReference type="RefSeq" id="WP_069635325.1">
    <property type="nucleotide sequence ID" value="NZ_JXKZ01000010.1"/>
</dbReference>
<evidence type="ECO:0000313" key="4">
    <source>
        <dbReference type="EMBL" id="OEG15441.1"/>
    </source>
</evidence>
<evidence type="ECO:0000259" key="3">
    <source>
        <dbReference type="Pfam" id="PF02517"/>
    </source>
</evidence>
<reference evidence="5" key="1">
    <citation type="submission" date="2016-09" db="EMBL/GenBank/DDBJ databases">
        <authorList>
            <person name="Gulvik C.A."/>
        </authorList>
    </citation>
    <scope>NUCLEOTIDE SEQUENCE [LARGE SCALE GENOMIC DNA]</scope>
    <source>
        <strain evidence="5">LMG 26306</strain>
    </source>
</reference>
<keyword evidence="2" id="KW-0472">Membrane</keyword>